<sequence length="178" mass="20696">MHRKIRSTKEGGENDAGKAYCNHNIDDKWKKENLHATALEFRILRQNGYSIPQDVFSSFKDEMGGFKACLSEDIQGILCLYEASYLSIEGESILEEARDFTKKHLEGCLRQNIDENLAILVSHALELPLHWRMLRLEARFIDAFERTQDMNPILLEFAKLDYNMVQAKHQEDLKYASR</sequence>
<dbReference type="GO" id="GO:0016114">
    <property type="term" value="P:terpenoid biosynthetic process"/>
    <property type="evidence" value="ECO:0007669"/>
    <property type="project" value="InterPro"/>
</dbReference>
<dbReference type="InterPro" id="IPR008930">
    <property type="entry name" value="Terpenoid_cyclase/PrenylTrfase"/>
</dbReference>
<dbReference type="SUPFAM" id="SSF48239">
    <property type="entry name" value="Terpenoid cyclases/Protein prenyltransferases"/>
    <property type="match status" value="1"/>
</dbReference>
<dbReference type="Pfam" id="PF01397">
    <property type="entry name" value="Terpene_synth"/>
    <property type="match status" value="1"/>
</dbReference>
<dbReference type="Gene3D" id="1.50.10.130">
    <property type="entry name" value="Terpene synthase, N-terminal domain"/>
    <property type="match status" value="1"/>
</dbReference>
<name>A0A438CSV8_VITVI</name>
<evidence type="ECO:0000259" key="1">
    <source>
        <dbReference type="Pfam" id="PF01397"/>
    </source>
</evidence>
<dbReference type="InterPro" id="IPR008949">
    <property type="entry name" value="Isoprenoid_synthase_dom_sf"/>
</dbReference>
<evidence type="ECO:0000313" key="2">
    <source>
        <dbReference type="EMBL" id="RVW26289.1"/>
    </source>
</evidence>
<dbReference type="PANTHER" id="PTHR31225:SF244">
    <property type="entry name" value="1,8-CINEOLE SYNTHASE 1, CHLOROPLASTIC-RELATED"/>
    <property type="match status" value="1"/>
</dbReference>
<gene>
    <name evidence="2" type="primary">ATESY_1</name>
    <name evidence="2" type="ORF">CK203_117075</name>
</gene>
<dbReference type="GO" id="GO:0010333">
    <property type="term" value="F:terpene synthase activity"/>
    <property type="evidence" value="ECO:0007669"/>
    <property type="project" value="InterPro"/>
</dbReference>
<dbReference type="InterPro" id="IPR001906">
    <property type="entry name" value="Terpene_synth_N"/>
</dbReference>
<feature type="domain" description="Terpene synthase N-terminal" evidence="1">
    <location>
        <begin position="24"/>
        <end position="125"/>
    </location>
</feature>
<dbReference type="InterPro" id="IPR036965">
    <property type="entry name" value="Terpene_synth_N_sf"/>
</dbReference>
<comment type="caution">
    <text evidence="2">The sequence shown here is derived from an EMBL/GenBank/DDBJ whole genome shotgun (WGS) entry which is preliminary data.</text>
</comment>
<dbReference type="InterPro" id="IPR050148">
    <property type="entry name" value="Terpene_synthase-like"/>
</dbReference>
<dbReference type="AlphaFoldDB" id="A0A438CSV8"/>
<dbReference type="PANTHER" id="PTHR31225">
    <property type="entry name" value="OS04G0344100 PROTEIN-RELATED"/>
    <property type="match status" value="1"/>
</dbReference>
<protein>
    <submittedName>
        <fullName evidence="2">(-)-alpha-terpineol synthase</fullName>
    </submittedName>
</protein>
<dbReference type="EMBL" id="QGNW01002020">
    <property type="protein sequence ID" value="RVW26289.1"/>
    <property type="molecule type" value="Genomic_DNA"/>
</dbReference>
<dbReference type="SUPFAM" id="SSF48576">
    <property type="entry name" value="Terpenoid synthases"/>
    <property type="match status" value="1"/>
</dbReference>
<proteinExistence type="predicted"/>
<dbReference type="Proteomes" id="UP000288805">
    <property type="component" value="Unassembled WGS sequence"/>
</dbReference>
<accession>A0A438CSV8</accession>
<evidence type="ECO:0000313" key="3">
    <source>
        <dbReference type="Proteomes" id="UP000288805"/>
    </source>
</evidence>
<organism evidence="2 3">
    <name type="scientific">Vitis vinifera</name>
    <name type="common">Grape</name>
    <dbReference type="NCBI Taxonomy" id="29760"/>
    <lineage>
        <taxon>Eukaryota</taxon>
        <taxon>Viridiplantae</taxon>
        <taxon>Streptophyta</taxon>
        <taxon>Embryophyta</taxon>
        <taxon>Tracheophyta</taxon>
        <taxon>Spermatophyta</taxon>
        <taxon>Magnoliopsida</taxon>
        <taxon>eudicotyledons</taxon>
        <taxon>Gunneridae</taxon>
        <taxon>Pentapetalae</taxon>
        <taxon>rosids</taxon>
        <taxon>Vitales</taxon>
        <taxon>Vitaceae</taxon>
        <taxon>Viteae</taxon>
        <taxon>Vitis</taxon>
    </lineage>
</organism>
<reference evidence="2 3" key="1">
    <citation type="journal article" date="2018" name="PLoS Genet.">
        <title>Population sequencing reveals clonal diversity and ancestral inbreeding in the grapevine cultivar Chardonnay.</title>
        <authorList>
            <person name="Roach M.J."/>
            <person name="Johnson D.L."/>
            <person name="Bohlmann J."/>
            <person name="van Vuuren H.J."/>
            <person name="Jones S.J."/>
            <person name="Pretorius I.S."/>
            <person name="Schmidt S.A."/>
            <person name="Borneman A.R."/>
        </authorList>
    </citation>
    <scope>NUCLEOTIDE SEQUENCE [LARGE SCALE GENOMIC DNA]</scope>
    <source>
        <strain evidence="3">cv. Chardonnay</strain>
        <tissue evidence="2">Leaf</tissue>
    </source>
</reference>
<dbReference type="Gene3D" id="1.10.600.10">
    <property type="entry name" value="Farnesyl Diphosphate Synthase"/>
    <property type="match status" value="1"/>
</dbReference>